<evidence type="ECO:0000256" key="2">
    <source>
        <dbReference type="ARBA" id="ARBA00008017"/>
    </source>
</evidence>
<dbReference type="PANTHER" id="PTHR30221:SF1">
    <property type="entry name" value="SMALL-CONDUCTANCE MECHANOSENSITIVE CHANNEL"/>
    <property type="match status" value="1"/>
</dbReference>
<evidence type="ECO:0000256" key="6">
    <source>
        <dbReference type="ARBA" id="ARBA00023136"/>
    </source>
</evidence>
<keyword evidence="6 7" id="KW-0472">Membrane</keyword>
<dbReference type="InterPro" id="IPR010920">
    <property type="entry name" value="LSM_dom_sf"/>
</dbReference>
<feature type="transmembrane region" description="Helical" evidence="7">
    <location>
        <begin position="151"/>
        <end position="174"/>
    </location>
</feature>
<dbReference type="InterPro" id="IPR023408">
    <property type="entry name" value="MscS_beta-dom_sf"/>
</dbReference>
<dbReference type="InterPro" id="IPR000595">
    <property type="entry name" value="cNMP-bd_dom"/>
</dbReference>
<dbReference type="SUPFAM" id="SSF82861">
    <property type="entry name" value="Mechanosensitive channel protein MscS (YggB), transmembrane region"/>
    <property type="match status" value="1"/>
</dbReference>
<gene>
    <name evidence="9" type="ORF">HKN21_10730</name>
</gene>
<evidence type="ECO:0000256" key="5">
    <source>
        <dbReference type="ARBA" id="ARBA00022989"/>
    </source>
</evidence>
<evidence type="ECO:0000313" key="10">
    <source>
        <dbReference type="Proteomes" id="UP000547674"/>
    </source>
</evidence>
<dbReference type="InterPro" id="IPR018490">
    <property type="entry name" value="cNMP-bd_dom_sf"/>
</dbReference>
<sequence>MEESPTQVLQTVMPSLQQGAWFLGIILLTWLLFLPVWMRGRGKGVTETRQSLLGIAYPVIVIVVTVVAVVTNLFPKDDPQDATRLNAWFTFWALIVLIKVLNTLALSVFERQQRPFPIPPLLYRLLLAVLYTTAFLGAIKLVGNVDITPVLATSAVLTMVLGFALQGVLGNLLAGMSLSLVRTVEVGNLIGVDGVEGIVVNTNWRETMIRTRDDDYVYIPNHFLASHRVTNFSKPEQSHRHHIDVGASYSDAPGEVIEALVEAAQDSGVAHDKPSPRAVITAYLDFGINYRLYFWTNRYWQRYQVEGEVGRHIWYKFKRRGIEIPFPMSDKLLNDFMAVVYNQRKLPPSEGESERLLNELRNSDFLKDPGAKEESLLSDETVGTLAKHCHFARYTKGETLFRQGEAGDSCYVVVSGSVSGSITFKDGGRSQTTTFTTEPGKVFGEMSLLTGAPRTATGKIEEETELIEIPGHAFAQFLAEHDSVMEQIAKTAAERNKKNQEFLMKIEDLSAQDVETSCDEHKVINRLKHLASWGKKLIG</sequence>
<feature type="transmembrane region" description="Helical" evidence="7">
    <location>
        <begin position="52"/>
        <end position="75"/>
    </location>
</feature>
<keyword evidence="5 7" id="KW-1133">Transmembrane helix</keyword>
<dbReference type="Gene3D" id="1.10.287.1260">
    <property type="match status" value="1"/>
</dbReference>
<comment type="caution">
    <text evidence="9">The sequence shown here is derived from an EMBL/GenBank/DDBJ whole genome shotgun (WGS) entry which is preliminary data.</text>
</comment>
<dbReference type="InterPro" id="IPR014710">
    <property type="entry name" value="RmlC-like_jellyroll"/>
</dbReference>
<comment type="subcellular location">
    <subcellularLocation>
        <location evidence="1">Cell membrane</location>
        <topology evidence="1">Multi-pass membrane protein</topology>
    </subcellularLocation>
</comment>
<keyword evidence="4 7" id="KW-0812">Transmembrane</keyword>
<dbReference type="SUPFAM" id="SSF51206">
    <property type="entry name" value="cAMP-binding domain-like"/>
    <property type="match status" value="1"/>
</dbReference>
<comment type="similarity">
    <text evidence="2">Belongs to the MscS (TC 1.A.23) family.</text>
</comment>
<accession>A0A7Y2ECC2</accession>
<evidence type="ECO:0000256" key="1">
    <source>
        <dbReference type="ARBA" id="ARBA00004651"/>
    </source>
</evidence>
<evidence type="ECO:0000256" key="3">
    <source>
        <dbReference type="ARBA" id="ARBA00022475"/>
    </source>
</evidence>
<reference evidence="9 10" key="1">
    <citation type="submission" date="2020-03" db="EMBL/GenBank/DDBJ databases">
        <title>Metabolic flexibility allows generalist bacteria to become dominant in a frequently disturbed ecosystem.</title>
        <authorList>
            <person name="Chen Y.-J."/>
            <person name="Leung P.M."/>
            <person name="Bay S.K."/>
            <person name="Hugenholtz P."/>
            <person name="Kessler A.J."/>
            <person name="Shelley G."/>
            <person name="Waite D.W."/>
            <person name="Cook P.L."/>
            <person name="Greening C."/>
        </authorList>
    </citation>
    <scope>NUCLEOTIDE SEQUENCE [LARGE SCALE GENOMIC DNA]</scope>
    <source>
        <strain evidence="9">SS_bin_28</strain>
    </source>
</reference>
<evidence type="ECO:0000259" key="8">
    <source>
        <dbReference type="PROSITE" id="PS50042"/>
    </source>
</evidence>
<dbReference type="Pfam" id="PF21082">
    <property type="entry name" value="MS_channel_3rd"/>
    <property type="match status" value="1"/>
</dbReference>
<organism evidence="9 10">
    <name type="scientific">Eiseniibacteriota bacterium</name>
    <dbReference type="NCBI Taxonomy" id="2212470"/>
    <lineage>
        <taxon>Bacteria</taxon>
        <taxon>Candidatus Eiseniibacteriota</taxon>
    </lineage>
</organism>
<dbReference type="Pfam" id="PF00027">
    <property type="entry name" value="cNMP_binding"/>
    <property type="match status" value="1"/>
</dbReference>
<name>A0A7Y2ECC2_UNCEI</name>
<dbReference type="InterPro" id="IPR011014">
    <property type="entry name" value="MscS_channel_TM-2"/>
</dbReference>
<dbReference type="PROSITE" id="PS50042">
    <property type="entry name" value="CNMP_BINDING_3"/>
    <property type="match status" value="1"/>
</dbReference>
<dbReference type="InterPro" id="IPR011066">
    <property type="entry name" value="MscS_channel_C_sf"/>
</dbReference>
<dbReference type="Gene3D" id="3.30.70.100">
    <property type="match status" value="1"/>
</dbReference>
<dbReference type="SUPFAM" id="SSF50182">
    <property type="entry name" value="Sm-like ribonucleoproteins"/>
    <property type="match status" value="1"/>
</dbReference>
<feature type="transmembrane region" description="Helical" evidence="7">
    <location>
        <begin position="20"/>
        <end position="40"/>
    </location>
</feature>
<protein>
    <submittedName>
        <fullName evidence="9">Mechanosensitive ion channel</fullName>
    </submittedName>
</protein>
<keyword evidence="3" id="KW-1003">Cell membrane</keyword>
<dbReference type="EMBL" id="JABDJR010000431">
    <property type="protein sequence ID" value="NNF07224.1"/>
    <property type="molecule type" value="Genomic_DNA"/>
</dbReference>
<dbReference type="GO" id="GO:0005886">
    <property type="term" value="C:plasma membrane"/>
    <property type="evidence" value="ECO:0007669"/>
    <property type="project" value="UniProtKB-SubCell"/>
</dbReference>
<dbReference type="Pfam" id="PF00924">
    <property type="entry name" value="MS_channel_2nd"/>
    <property type="match status" value="1"/>
</dbReference>
<dbReference type="SUPFAM" id="SSF82689">
    <property type="entry name" value="Mechanosensitive channel protein MscS (YggB), C-terminal domain"/>
    <property type="match status" value="1"/>
</dbReference>
<evidence type="ECO:0000313" key="9">
    <source>
        <dbReference type="EMBL" id="NNF07224.1"/>
    </source>
</evidence>
<dbReference type="InterPro" id="IPR006685">
    <property type="entry name" value="MscS_channel_2nd"/>
</dbReference>
<dbReference type="Proteomes" id="UP000547674">
    <property type="component" value="Unassembled WGS sequence"/>
</dbReference>
<feature type="domain" description="Cyclic nucleotide-binding" evidence="8">
    <location>
        <begin position="377"/>
        <end position="495"/>
    </location>
</feature>
<evidence type="ECO:0000256" key="7">
    <source>
        <dbReference type="SAM" id="Phobius"/>
    </source>
</evidence>
<proteinExistence type="inferred from homology"/>
<dbReference type="GO" id="GO:0008381">
    <property type="term" value="F:mechanosensitive monoatomic ion channel activity"/>
    <property type="evidence" value="ECO:0007669"/>
    <property type="project" value="InterPro"/>
</dbReference>
<dbReference type="Gene3D" id="2.30.30.60">
    <property type="match status" value="1"/>
</dbReference>
<dbReference type="Gene3D" id="2.60.120.10">
    <property type="entry name" value="Jelly Rolls"/>
    <property type="match status" value="1"/>
</dbReference>
<evidence type="ECO:0000256" key="4">
    <source>
        <dbReference type="ARBA" id="ARBA00022692"/>
    </source>
</evidence>
<dbReference type="SMART" id="SM00100">
    <property type="entry name" value="cNMP"/>
    <property type="match status" value="1"/>
</dbReference>
<dbReference type="AlphaFoldDB" id="A0A7Y2ECC2"/>
<dbReference type="PANTHER" id="PTHR30221">
    <property type="entry name" value="SMALL-CONDUCTANCE MECHANOSENSITIVE CHANNEL"/>
    <property type="match status" value="1"/>
</dbReference>
<feature type="transmembrane region" description="Helical" evidence="7">
    <location>
        <begin position="87"/>
        <end position="109"/>
    </location>
</feature>
<dbReference type="InterPro" id="IPR049278">
    <property type="entry name" value="MS_channel_C"/>
</dbReference>
<dbReference type="CDD" id="cd00038">
    <property type="entry name" value="CAP_ED"/>
    <property type="match status" value="1"/>
</dbReference>
<feature type="transmembrane region" description="Helical" evidence="7">
    <location>
        <begin position="121"/>
        <end position="139"/>
    </location>
</feature>
<dbReference type="InterPro" id="IPR045275">
    <property type="entry name" value="MscS_archaea/bacteria_type"/>
</dbReference>